<dbReference type="GO" id="GO:0006351">
    <property type="term" value="P:DNA-templated transcription"/>
    <property type="evidence" value="ECO:0007669"/>
    <property type="project" value="InterPro"/>
</dbReference>
<reference evidence="6" key="1">
    <citation type="journal article" date="2019" name="Virology">
        <title>Viromes in Xylariaceae fungi infecting avocado in Spain.</title>
        <authorList>
            <person name="Velasco L."/>
            <person name="Arjona-Girona I."/>
            <person name="Cretazzo E."/>
            <person name="Lopez-Herrera C."/>
        </authorList>
    </citation>
    <scope>NUCLEOTIDE SEQUENCE</scope>
    <source>
        <strain evidence="6">E97-14</strain>
    </source>
</reference>
<keyword evidence="4" id="KW-0693">Viral RNA replication</keyword>
<organism evidence="6">
    <name type="scientific">Entoleuca partitivirus 2</name>
    <dbReference type="NCBI Taxonomy" id="2086650"/>
    <lineage>
        <taxon>Viruses</taxon>
        <taxon>Riboviria</taxon>
        <taxon>Orthornavirae</taxon>
        <taxon>Pisuviricota</taxon>
        <taxon>Duplopiviricetes</taxon>
        <taxon>Durnavirales</taxon>
        <taxon>Partitiviridae</taxon>
    </lineage>
</organism>
<dbReference type="EMBL" id="MF375891">
    <property type="protein sequence ID" value="AVD68676.2"/>
    <property type="molecule type" value="Genomic_RNA"/>
</dbReference>
<evidence type="ECO:0000256" key="4">
    <source>
        <dbReference type="ARBA" id="ARBA00022953"/>
    </source>
</evidence>
<dbReference type="Pfam" id="PF00680">
    <property type="entry name" value="RdRP_1"/>
    <property type="match status" value="1"/>
</dbReference>
<evidence type="ECO:0000259" key="5">
    <source>
        <dbReference type="Pfam" id="PF00680"/>
    </source>
</evidence>
<dbReference type="GO" id="GO:0003723">
    <property type="term" value="F:RNA binding"/>
    <property type="evidence" value="ECO:0007669"/>
    <property type="project" value="InterPro"/>
</dbReference>
<protein>
    <submittedName>
        <fullName evidence="6">Replicase</fullName>
    </submittedName>
</protein>
<evidence type="ECO:0000313" key="6">
    <source>
        <dbReference type="EMBL" id="AVD68676.2"/>
    </source>
</evidence>
<feature type="domain" description="RNA-directed RNA polymerase C-terminal" evidence="5">
    <location>
        <begin position="365"/>
        <end position="628"/>
    </location>
</feature>
<keyword evidence="3" id="KW-0548">Nucleotidyltransferase</keyword>
<dbReference type="InterPro" id="IPR001205">
    <property type="entry name" value="RNA-dir_pol_C"/>
</dbReference>
<dbReference type="GO" id="GO:0003968">
    <property type="term" value="F:RNA-directed RNA polymerase activity"/>
    <property type="evidence" value="ECO:0007669"/>
    <property type="project" value="UniProtKB-KW"/>
</dbReference>
<name>A0A2L1GGB5_9VIRU</name>
<sequence>MPFNTLRNYLAEKIIRVRNEWKIFQSTDQDPEQTLEQNQDSDTTRMYKLKYYNTKDEAKTRMLNQEYSTLVEAMRTDYQTRHQPFELHKPVDPDAPFREDRTPAPGIKTVPLFYHTGHVIHANPETSRPLNPDNETDAAESYIPGDIDFGPEIDPHIRCLLEQKYPSYLPYVHKYCRPAGTTDATFRDFNKEQKPSAPIDPARKEQVLKHVFRLLDATPYLPLHFVDTQYAKLPLSTGTGYHNRFSFRQKAHAKYSHPPEYAEKPTSKGYFYNATYDMARTLIHKIKETGVPFNFHFAPEDQDVSDEQVRDYIAKCDNFFNDYPTLLFTRNHISDREKTLKVRPVYAVDELFIIIEVMLTFPLLVQARKPSCAIMYGLETIRGSNHYFDSLARAYSTFFTIDWSGYDQRLPRVITDIYYTDFLRRLIIINQGYHPTYEYPEYPDLTEHNMYTKMDNLLHFLHLWYNNMTFLSVDGYAYRRLFAGVPSGLYNTQYLDSFANLFLLVDAMLEFSFTDEEIEKILLFVLGDDNSGFCPYDIGRMHRFLQFLEKYALARYNMVLSATKSVLTTLRSEIETLGYQCNYGQPKRPLDKLVAQLCYPEHGIKFSTMSSRAIGICVAAAGQDKKFHSFCNDIYTMFSPFWKPSPGLTLDMKRRFFADEEVDLPFLSDDTLMPFPSFQEVRKMYATYQGPLSFAPKWNFAHFIMPPDYCPTTRKTMHDYEQEHSLYVRIAPTFATSEPSTKISRDFFYVI</sequence>
<accession>A0A2L1GGB5</accession>
<keyword evidence="2" id="KW-0808">Transferase</keyword>
<evidence type="ECO:0000256" key="2">
    <source>
        <dbReference type="ARBA" id="ARBA00022679"/>
    </source>
</evidence>
<evidence type="ECO:0000256" key="3">
    <source>
        <dbReference type="ARBA" id="ARBA00022695"/>
    </source>
</evidence>
<evidence type="ECO:0000256" key="1">
    <source>
        <dbReference type="ARBA" id="ARBA00022484"/>
    </source>
</evidence>
<proteinExistence type="predicted"/>
<dbReference type="InterPro" id="IPR043502">
    <property type="entry name" value="DNA/RNA_pol_sf"/>
</dbReference>
<dbReference type="SUPFAM" id="SSF56672">
    <property type="entry name" value="DNA/RNA polymerases"/>
    <property type="match status" value="1"/>
</dbReference>
<keyword evidence="1" id="KW-0696">RNA-directed RNA polymerase</keyword>